<dbReference type="EMBL" id="LT629701">
    <property type="protein sequence ID" value="SDM88730.1"/>
    <property type="molecule type" value="Genomic_DNA"/>
</dbReference>
<dbReference type="STRING" id="211114.SAMN04489726_3847"/>
<evidence type="ECO:0000256" key="1">
    <source>
        <dbReference type="ARBA" id="ARBA00004651"/>
    </source>
</evidence>
<dbReference type="InterPro" id="IPR038731">
    <property type="entry name" value="RgtA/B/C-like"/>
</dbReference>
<feature type="region of interest" description="Disordered" evidence="8">
    <location>
        <begin position="1"/>
        <end position="24"/>
    </location>
</feature>
<dbReference type="InterPro" id="IPR050297">
    <property type="entry name" value="LipidA_mod_glycosyltrf_83"/>
</dbReference>
<dbReference type="InterPro" id="IPR056785">
    <property type="entry name" value="YkcA/B-like_C"/>
</dbReference>
<evidence type="ECO:0000256" key="2">
    <source>
        <dbReference type="ARBA" id="ARBA00022475"/>
    </source>
</evidence>
<dbReference type="GO" id="GO:0009103">
    <property type="term" value="P:lipopolysaccharide biosynthetic process"/>
    <property type="evidence" value="ECO:0007669"/>
    <property type="project" value="UniProtKB-ARBA"/>
</dbReference>
<keyword evidence="13" id="KW-1185">Reference proteome</keyword>
<evidence type="ECO:0000256" key="6">
    <source>
        <dbReference type="ARBA" id="ARBA00022989"/>
    </source>
</evidence>
<keyword evidence="4 12" id="KW-0808">Transferase</keyword>
<dbReference type="PANTHER" id="PTHR33908:SF3">
    <property type="entry name" value="UNDECAPRENYL PHOSPHATE-ALPHA-4-AMINO-4-DEOXY-L-ARABINOSE ARABINOSYL TRANSFERASE"/>
    <property type="match status" value="1"/>
</dbReference>
<feature type="transmembrane region" description="Helical" evidence="9">
    <location>
        <begin position="135"/>
        <end position="154"/>
    </location>
</feature>
<dbReference type="OrthoDB" id="5241882at2"/>
<feature type="domain" description="Putative mannosyltransferase YkcA/B-like C-terminal" evidence="11">
    <location>
        <begin position="498"/>
        <end position="584"/>
    </location>
</feature>
<dbReference type="GO" id="GO:0010041">
    <property type="term" value="P:response to iron(III) ion"/>
    <property type="evidence" value="ECO:0007669"/>
    <property type="project" value="TreeGrafter"/>
</dbReference>
<name>A0A1G9WW95_ALLAB</name>
<evidence type="ECO:0000256" key="4">
    <source>
        <dbReference type="ARBA" id="ARBA00022679"/>
    </source>
</evidence>
<dbReference type="eggNOG" id="COG1807">
    <property type="taxonomic scope" value="Bacteria"/>
</dbReference>
<evidence type="ECO:0000256" key="5">
    <source>
        <dbReference type="ARBA" id="ARBA00022692"/>
    </source>
</evidence>
<keyword evidence="5 9" id="KW-0812">Transmembrane</keyword>
<dbReference type="GO" id="GO:0016763">
    <property type="term" value="F:pentosyltransferase activity"/>
    <property type="evidence" value="ECO:0007669"/>
    <property type="project" value="TreeGrafter"/>
</dbReference>
<keyword evidence="2" id="KW-1003">Cell membrane</keyword>
<feature type="transmembrane region" description="Helical" evidence="9">
    <location>
        <begin position="203"/>
        <end position="221"/>
    </location>
</feature>
<feature type="transmembrane region" description="Helical" evidence="9">
    <location>
        <begin position="341"/>
        <end position="361"/>
    </location>
</feature>
<protein>
    <submittedName>
        <fullName evidence="12">4-amino-4-deoxy-L-arabinose transferase</fullName>
    </submittedName>
</protein>
<evidence type="ECO:0000256" key="8">
    <source>
        <dbReference type="SAM" id="MobiDB-lite"/>
    </source>
</evidence>
<organism evidence="12 13">
    <name type="scientific">Allokutzneria albata</name>
    <name type="common">Kibdelosporangium albatum</name>
    <dbReference type="NCBI Taxonomy" id="211114"/>
    <lineage>
        <taxon>Bacteria</taxon>
        <taxon>Bacillati</taxon>
        <taxon>Actinomycetota</taxon>
        <taxon>Actinomycetes</taxon>
        <taxon>Pseudonocardiales</taxon>
        <taxon>Pseudonocardiaceae</taxon>
        <taxon>Allokutzneria</taxon>
    </lineage>
</organism>
<dbReference type="Pfam" id="PF13231">
    <property type="entry name" value="PMT_2"/>
    <property type="match status" value="1"/>
</dbReference>
<evidence type="ECO:0000313" key="13">
    <source>
        <dbReference type="Proteomes" id="UP000183376"/>
    </source>
</evidence>
<sequence length="618" mass="64863">MKTQHLAGHPHPVGPRVRKKRRTPVPPRSLAVLGFTASTFLLAFWAFGRVEPHYYYTVAVRSMSESWHAFFYGAFDPAGTISVDKVPGALWLQALSVRVFGFHSWAVLLPQALAAAATVPVLYSAVRLWIGTRAGLIAGAVFALTPITVVLARVNIPDTFLVLCMVCAALATSKAIKDGRWPQLLIAAVWVGAGFQMKMTQAFLVLPALGIAYLVAAPGGFSGRLGRTAVAGALALALSSVWLVAVALTPAVNRPYADGSTHNSVWEMALLYNGFGRFSHGTAATDQVSSFLADFGGAAGPFRLFNSEVGAQVSWLLPLALVALALGLVARKDFPRERAGLLLWGTWLVTHTVLFSAAPGIHPYYTAAMTPAIAALAAYAFHINTWVGLVATGAWAVVLCIREDLVWLGIVVAVGVVVALVARLPAVAVAAVLVGPGVFTSMASGKTFDGLSSLNPVAGQGSALSGAGMAAMHGMPPDMPFPPGMGDMNMVTPNAGVLRYVKQHHSQERYVFAVPTANTAAPYLRAGYSVLPMGGFTGAAAVPSIVELQELVRSGQLRHVLIGGFHGGMGGGVSIERQEWVAKNCAPVPPVEYQGASGPSGPPGHPELLFDCRPGGAR</sequence>
<proteinExistence type="predicted"/>
<evidence type="ECO:0000313" key="12">
    <source>
        <dbReference type="EMBL" id="SDM88730.1"/>
    </source>
</evidence>
<evidence type="ECO:0000256" key="7">
    <source>
        <dbReference type="ARBA" id="ARBA00023136"/>
    </source>
</evidence>
<evidence type="ECO:0000259" key="11">
    <source>
        <dbReference type="Pfam" id="PF24878"/>
    </source>
</evidence>
<keyword evidence="7 9" id="KW-0472">Membrane</keyword>
<reference evidence="12 13" key="1">
    <citation type="submission" date="2016-10" db="EMBL/GenBank/DDBJ databases">
        <authorList>
            <person name="de Groot N.N."/>
        </authorList>
    </citation>
    <scope>NUCLEOTIDE SEQUENCE [LARGE SCALE GENOMIC DNA]</scope>
    <source>
        <strain evidence="12 13">DSM 44149</strain>
    </source>
</reference>
<feature type="region of interest" description="Disordered" evidence="8">
    <location>
        <begin position="592"/>
        <end position="618"/>
    </location>
</feature>
<feature type="transmembrane region" description="Helical" evidence="9">
    <location>
        <begin position="309"/>
        <end position="329"/>
    </location>
</feature>
<feature type="transmembrane region" description="Helical" evidence="9">
    <location>
        <begin position="228"/>
        <end position="248"/>
    </location>
</feature>
<comment type="subcellular location">
    <subcellularLocation>
        <location evidence="1">Cell membrane</location>
        <topology evidence="1">Multi-pass membrane protein</topology>
    </subcellularLocation>
</comment>
<evidence type="ECO:0000259" key="10">
    <source>
        <dbReference type="Pfam" id="PF13231"/>
    </source>
</evidence>
<feature type="domain" description="Glycosyltransferase RgtA/B/C/D-like" evidence="10">
    <location>
        <begin position="84"/>
        <end position="242"/>
    </location>
</feature>
<dbReference type="Proteomes" id="UP000183376">
    <property type="component" value="Chromosome I"/>
</dbReference>
<keyword evidence="6 9" id="KW-1133">Transmembrane helix</keyword>
<feature type="transmembrane region" description="Helical" evidence="9">
    <location>
        <begin position="29"/>
        <end position="47"/>
    </location>
</feature>
<dbReference type="GO" id="GO:0005886">
    <property type="term" value="C:plasma membrane"/>
    <property type="evidence" value="ECO:0007669"/>
    <property type="project" value="UniProtKB-SubCell"/>
</dbReference>
<feature type="transmembrane region" description="Helical" evidence="9">
    <location>
        <begin position="373"/>
        <end position="398"/>
    </location>
</feature>
<feature type="transmembrane region" description="Helical" evidence="9">
    <location>
        <begin position="102"/>
        <end position="123"/>
    </location>
</feature>
<evidence type="ECO:0000256" key="3">
    <source>
        <dbReference type="ARBA" id="ARBA00022676"/>
    </source>
</evidence>
<dbReference type="Pfam" id="PF24878">
    <property type="entry name" value="YkcB_C"/>
    <property type="match status" value="1"/>
</dbReference>
<dbReference type="PANTHER" id="PTHR33908">
    <property type="entry name" value="MANNOSYLTRANSFERASE YKCB-RELATED"/>
    <property type="match status" value="1"/>
</dbReference>
<evidence type="ECO:0000256" key="9">
    <source>
        <dbReference type="SAM" id="Phobius"/>
    </source>
</evidence>
<gene>
    <name evidence="12" type="ORF">SAMN04489726_3847</name>
</gene>
<dbReference type="AlphaFoldDB" id="A0A1G9WW95"/>
<feature type="transmembrane region" description="Helical" evidence="9">
    <location>
        <begin position="405"/>
        <end position="434"/>
    </location>
</feature>
<keyword evidence="3" id="KW-0328">Glycosyltransferase</keyword>
<accession>A0A1G9WW95</accession>